<dbReference type="InterPro" id="IPR011010">
    <property type="entry name" value="DNA_brk_join_enz"/>
</dbReference>
<sequence>MISIKRKELTYVTTDLSTTVSHCVLIASHKKKQILLSHPNLYLYSTTRKSIATSKRYASIILMFYRYLSTEPHFANVDIGQYHVIANNRDIRRWKVQRQVDRVAKGSLRPTTETTSNDATILLFFFRWLKDNHFITDVDVALKTWEAKFKNPNMLNYIQRKANASIDSRNIDTLDRESRQKVSRDLITNKEIETLIKAYRDPVYPAMFLLALGTAMRPMDLCKVPYIGNGDNKHILPFSEMQKSKKSKKTVSYEVTASKGNKSRGIVVNISDLEALEKTYISEHYFARRELYKQRFGHDCPLDVLFLNSRGIPVTPHMVATRTYVAKQRAMQDDPEFRPHLSFYETRHWWPTKYLIEFFGDKLMTEYADGYIQAAAQALADQMGHASPETTYKFYVDMARVIMDAHSGRVQELITAPSRSVLEFLHLFEEDKLKHIVQSMETDDEEF</sequence>
<dbReference type="AlphaFoldDB" id="A0A0P9JG12"/>
<dbReference type="Gene3D" id="1.10.443.10">
    <property type="entry name" value="Intergrase catalytic core"/>
    <property type="match status" value="1"/>
</dbReference>
<gene>
    <name evidence="3" type="ORF">ALO88_03815</name>
</gene>
<evidence type="ECO:0000313" key="3">
    <source>
        <dbReference type="EMBL" id="KPW46040.1"/>
    </source>
</evidence>
<evidence type="ECO:0000256" key="1">
    <source>
        <dbReference type="ARBA" id="ARBA00023172"/>
    </source>
</evidence>
<dbReference type="SUPFAM" id="SSF56349">
    <property type="entry name" value="DNA breaking-rejoining enzymes"/>
    <property type="match status" value="1"/>
</dbReference>
<proteinExistence type="predicted"/>
<dbReference type="PROSITE" id="PS51898">
    <property type="entry name" value="TYR_RECOMBINASE"/>
    <property type="match status" value="1"/>
</dbReference>
<dbReference type="GO" id="GO:0015074">
    <property type="term" value="P:DNA integration"/>
    <property type="evidence" value="ECO:0007669"/>
    <property type="project" value="InterPro"/>
</dbReference>
<reference evidence="3 4" key="1">
    <citation type="submission" date="2015-09" db="EMBL/GenBank/DDBJ databases">
        <title>Genome announcement of multiple Pseudomonas syringae strains.</title>
        <authorList>
            <person name="Thakur S."/>
            <person name="Wang P.W."/>
            <person name="Gong Y."/>
            <person name="Weir B.S."/>
            <person name="Guttman D.S."/>
        </authorList>
    </citation>
    <scope>NUCLEOTIDE SEQUENCE [LARGE SCALE GENOMIC DNA]</scope>
    <source>
        <strain evidence="3 4">ICMP4303</strain>
    </source>
</reference>
<dbReference type="PATRIC" id="fig|251702.3.peg.5061"/>
<dbReference type="GO" id="GO:0006310">
    <property type="term" value="P:DNA recombination"/>
    <property type="evidence" value="ECO:0007669"/>
    <property type="project" value="UniProtKB-KW"/>
</dbReference>
<evidence type="ECO:0000259" key="2">
    <source>
        <dbReference type="PROSITE" id="PS51898"/>
    </source>
</evidence>
<feature type="domain" description="Tyr recombinase" evidence="2">
    <location>
        <begin position="182"/>
        <end position="412"/>
    </location>
</feature>
<protein>
    <recommendedName>
        <fullName evidence="2">Tyr recombinase domain-containing protein</fullName>
    </recommendedName>
</protein>
<dbReference type="InterPro" id="IPR002104">
    <property type="entry name" value="Integrase_catalytic"/>
</dbReference>
<dbReference type="InterPro" id="IPR013762">
    <property type="entry name" value="Integrase-like_cat_sf"/>
</dbReference>
<dbReference type="EMBL" id="LJPT01000134">
    <property type="protein sequence ID" value="KPW46040.1"/>
    <property type="molecule type" value="Genomic_DNA"/>
</dbReference>
<dbReference type="Proteomes" id="UP000050425">
    <property type="component" value="Unassembled WGS sequence"/>
</dbReference>
<comment type="caution">
    <text evidence="3">The sequence shown here is derived from an EMBL/GenBank/DDBJ whole genome shotgun (WGS) entry which is preliminary data.</text>
</comment>
<organism evidence="3 4">
    <name type="scientific">Pseudomonas syringae pv. antirrhini</name>
    <dbReference type="NCBI Taxonomy" id="251702"/>
    <lineage>
        <taxon>Bacteria</taxon>
        <taxon>Pseudomonadati</taxon>
        <taxon>Pseudomonadota</taxon>
        <taxon>Gammaproteobacteria</taxon>
        <taxon>Pseudomonadales</taxon>
        <taxon>Pseudomonadaceae</taxon>
        <taxon>Pseudomonas</taxon>
    </lineage>
</organism>
<evidence type="ECO:0000313" key="4">
    <source>
        <dbReference type="Proteomes" id="UP000050425"/>
    </source>
</evidence>
<keyword evidence="1" id="KW-0233">DNA recombination</keyword>
<dbReference type="GO" id="GO:0003677">
    <property type="term" value="F:DNA binding"/>
    <property type="evidence" value="ECO:0007669"/>
    <property type="project" value="InterPro"/>
</dbReference>
<name>A0A0P9JG12_9PSED</name>
<accession>A0A0P9JG12</accession>